<name>A0A3M6E359_PSESJ</name>
<proteinExistence type="predicted"/>
<accession>A0A3M6E359</accession>
<sequence>MLAIHTPYKLGLALDFLKQEADMSFDAFMQVDGVEGESLDDAHKGWVELLSYHYDAVQSISTSASSNGGASAGGVTLGDFKVSKYIDRATPKLFELCCRGSHIKKVTIRVHRAGTEKFKYLDIVLEEVLISTVSGNGAEHAGLPVELITLNYGRIKFEYSQQRRADGGSAGIVSGGWDRTANKPFA</sequence>
<dbReference type="InterPro" id="IPR036624">
    <property type="entry name" value="Hcp1-lik_sf"/>
</dbReference>
<dbReference type="PANTHER" id="PTHR36152:SF5">
    <property type="entry name" value="PROTEIN HCP1"/>
    <property type="match status" value="1"/>
</dbReference>
<dbReference type="InterPro" id="IPR053165">
    <property type="entry name" value="HSI-I_assembly_Hcp1"/>
</dbReference>
<protein>
    <submittedName>
        <fullName evidence="1">Putative type VI secretion system effector, Hcp1 family</fullName>
    </submittedName>
</protein>
<dbReference type="Pfam" id="PF05638">
    <property type="entry name" value="T6SS_HCP"/>
    <property type="match status" value="1"/>
</dbReference>
<dbReference type="Gene3D" id="2.30.110.20">
    <property type="entry name" value="Hcp1-like"/>
    <property type="match status" value="1"/>
</dbReference>
<dbReference type="PANTHER" id="PTHR36152">
    <property type="entry name" value="CYTOPLASMIC PROTEIN-RELATED"/>
    <property type="match status" value="1"/>
</dbReference>
<organism evidence="1 2">
    <name type="scientific">Pseudomonas syringae pv. pisi</name>
    <dbReference type="NCBI Taxonomy" id="59510"/>
    <lineage>
        <taxon>Bacteria</taxon>
        <taxon>Pseudomonadati</taxon>
        <taxon>Pseudomonadota</taxon>
        <taxon>Gammaproteobacteria</taxon>
        <taxon>Pseudomonadales</taxon>
        <taxon>Pseudomonadaceae</taxon>
        <taxon>Pseudomonas</taxon>
        <taxon>Pseudomonas syringae</taxon>
    </lineage>
</organism>
<dbReference type="Proteomes" id="UP000276886">
    <property type="component" value="Unassembled WGS sequence"/>
</dbReference>
<dbReference type="EMBL" id="RBPQ01000218">
    <property type="protein sequence ID" value="RMO23659.1"/>
    <property type="molecule type" value="Genomic_DNA"/>
</dbReference>
<comment type="caution">
    <text evidence="1">The sequence shown here is derived from an EMBL/GenBank/DDBJ whole genome shotgun (WGS) entry which is preliminary data.</text>
</comment>
<dbReference type="NCBIfam" id="TIGR03344">
    <property type="entry name" value="VI_effect_Hcp1"/>
    <property type="match status" value="1"/>
</dbReference>
<gene>
    <name evidence="1" type="ORF">ALQ44_100216</name>
</gene>
<dbReference type="InterPro" id="IPR008514">
    <property type="entry name" value="T6SS_Hcp"/>
</dbReference>
<reference evidence="1 2" key="1">
    <citation type="submission" date="2018-08" db="EMBL/GenBank/DDBJ databases">
        <title>Recombination of ecologically and evolutionarily significant loci maintains genetic cohesion in the Pseudomonas syringae species complex.</title>
        <authorList>
            <person name="Dillon M."/>
            <person name="Thakur S."/>
            <person name="Almeida R.N.D."/>
            <person name="Weir B.S."/>
            <person name="Guttman D.S."/>
        </authorList>
    </citation>
    <scope>NUCLEOTIDE SEQUENCE [LARGE SCALE GENOMIC DNA]</scope>
    <source>
        <strain evidence="1 2">ICMP 2788</strain>
    </source>
</reference>
<evidence type="ECO:0000313" key="2">
    <source>
        <dbReference type="Proteomes" id="UP000276886"/>
    </source>
</evidence>
<dbReference type="AlphaFoldDB" id="A0A3M6E359"/>
<dbReference type="SUPFAM" id="SSF141452">
    <property type="entry name" value="Hcp1-like"/>
    <property type="match status" value="1"/>
</dbReference>
<evidence type="ECO:0000313" key="1">
    <source>
        <dbReference type="EMBL" id="RMO23659.1"/>
    </source>
</evidence>